<organism evidence="2 3">
    <name type="scientific">Marivirga aurantiaca</name>
    <dbReference type="NCBI Taxonomy" id="2802615"/>
    <lineage>
        <taxon>Bacteria</taxon>
        <taxon>Pseudomonadati</taxon>
        <taxon>Bacteroidota</taxon>
        <taxon>Cytophagia</taxon>
        <taxon>Cytophagales</taxon>
        <taxon>Marivirgaceae</taxon>
        <taxon>Marivirga</taxon>
    </lineage>
</organism>
<gene>
    <name evidence="2" type="ORF">JKA74_18445</name>
</gene>
<keyword evidence="3" id="KW-1185">Reference proteome</keyword>
<evidence type="ECO:0000313" key="3">
    <source>
        <dbReference type="Proteomes" id="UP000611723"/>
    </source>
</evidence>
<evidence type="ECO:0000313" key="2">
    <source>
        <dbReference type="EMBL" id="MBK6267031.1"/>
    </source>
</evidence>
<dbReference type="RefSeq" id="WP_201432717.1">
    <property type="nucleotide sequence ID" value="NZ_JAEQBW010000013.1"/>
</dbReference>
<reference evidence="2" key="1">
    <citation type="submission" date="2021-01" db="EMBL/GenBank/DDBJ databases">
        <title>Marivirga aurantiaca sp. nov., isolated from intertidal surface sediments.</title>
        <authorList>
            <person name="Zhang M."/>
        </authorList>
    </citation>
    <scope>NUCLEOTIDE SEQUENCE</scope>
    <source>
        <strain evidence="2">S37H4</strain>
    </source>
</reference>
<dbReference type="EMBL" id="JAEQBW010000013">
    <property type="protein sequence ID" value="MBK6267031.1"/>
    <property type="molecule type" value="Genomic_DNA"/>
</dbReference>
<accession>A0A934X2D8</accession>
<dbReference type="Proteomes" id="UP000611723">
    <property type="component" value="Unassembled WGS sequence"/>
</dbReference>
<dbReference type="Pfam" id="PF19573">
    <property type="entry name" value="DUF6089"/>
    <property type="match status" value="1"/>
</dbReference>
<dbReference type="InterPro" id="IPR045743">
    <property type="entry name" value="DUF6089"/>
</dbReference>
<dbReference type="AlphaFoldDB" id="A0A934X2D8"/>
<protein>
    <recommendedName>
        <fullName evidence="1">DUF6089 domain-containing protein</fullName>
    </recommendedName>
</protein>
<comment type="caution">
    <text evidence="2">The sequence shown here is derived from an EMBL/GenBank/DDBJ whole genome shotgun (WGS) entry which is preliminary data.</text>
</comment>
<proteinExistence type="predicted"/>
<sequence>MRKVLLLSTLFMAFLIIFPESADAQRRKRRKSSKNIGSFSGSKRLFNPEISYYGIGGGINALNYFGDIAPTSGIASTDVSFTRPGFNIFVKQKFGDRYHWRSNFMWGRLQSSDVGTVGIDNFTTENANRYLRNLSFRNDILELSFTGQIDLFKHSGRFSSRAPLNLYAFGGVGVIYHNPKGKVPEYFSTDPYQVDNPEDFINTRYLPLENAGEWVSLRKLGTEGQFFDSETKQAFKEIYGKDVPNPYSMVQIVIPIGIGARYKLTNNFDLSLEIGYRHTFTDYLDDVGGEYVDLGGFEDPIAAAMSDRSNEFNQTDFNLIQEFTYSDNVATYNSNISPGLSWSRAAGYGNSAGEGNDDPRRNIRGNNSDNDIYIVTNIQLTYILGGSIVRGAKFR</sequence>
<evidence type="ECO:0000259" key="1">
    <source>
        <dbReference type="Pfam" id="PF19573"/>
    </source>
</evidence>
<name>A0A934X2D8_9BACT</name>
<feature type="domain" description="DUF6089" evidence="1">
    <location>
        <begin position="56"/>
        <end position="176"/>
    </location>
</feature>